<gene>
    <name evidence="3" type="ORF">ACFSC3_04895</name>
</gene>
<dbReference type="PANTHER" id="PTHR43737:SF1">
    <property type="entry name" value="DUF1501 DOMAIN-CONTAINING PROTEIN"/>
    <property type="match status" value="1"/>
</dbReference>
<dbReference type="Proteomes" id="UP001597283">
    <property type="component" value="Unassembled WGS sequence"/>
</dbReference>
<evidence type="ECO:0000313" key="3">
    <source>
        <dbReference type="EMBL" id="MFD1786905.1"/>
    </source>
</evidence>
<accession>A0ABW4NDP2</accession>
<keyword evidence="4" id="KW-1185">Reference proteome</keyword>
<proteinExistence type="predicted"/>
<protein>
    <submittedName>
        <fullName evidence="3">DUF1800 family protein</fullName>
    </submittedName>
</protein>
<evidence type="ECO:0000313" key="4">
    <source>
        <dbReference type="Proteomes" id="UP001597283"/>
    </source>
</evidence>
<name>A0ABW4NDP2_9SPHN</name>
<evidence type="ECO:0000256" key="1">
    <source>
        <dbReference type="SAM" id="MobiDB-lite"/>
    </source>
</evidence>
<comment type="caution">
    <text evidence="3">The sequence shown here is derived from an EMBL/GenBank/DDBJ whole genome shotgun (WGS) entry which is preliminary data.</text>
</comment>
<organism evidence="3 4">
    <name type="scientific">Sphingomonas floccifaciens</name>
    <dbReference type="NCBI Taxonomy" id="1844115"/>
    <lineage>
        <taxon>Bacteria</taxon>
        <taxon>Pseudomonadati</taxon>
        <taxon>Pseudomonadota</taxon>
        <taxon>Alphaproteobacteria</taxon>
        <taxon>Sphingomonadales</taxon>
        <taxon>Sphingomonadaceae</taxon>
        <taxon>Sphingomonas</taxon>
    </lineage>
</organism>
<keyword evidence="2" id="KW-0732">Signal</keyword>
<sequence length="570" mass="60430">MTDCRRQAGRLAVSFAALAALSACGGGSSGGSGGGVVSVTPTPTSSTPSPTAVTSQDAVRLARQATFGPTPDVVNRVVALGINGWIDEQFAATGSKYDDIASSTGVAQNFCTNSTDTACNRKYFSREPVAMRFYADAMVAPDQLKQRVAFALSQILVASETEVNETNGIAAYNQILLDGAFGNYRDLLMNVTMSSYMGDYLDMADSNRSAPSENYAREMLQLFSMGPDQLNMDGTRKLDATGAAIPTYTTDDIKGVAKALTGWTYPRLNGGAITDNNVRDYSKPMIQNASRYDTTAKTFLGTTVPAGASQSDSVKAAVDAAFNNASTAPYVSKSLIQQLVTSNPSSAYVGRVAAKFADNGSGVRGDMKAVIRAILTDNEARGAPRTGTGDGKVKEPILAMTALMRAAGMTTDGYAFVTQDAGLGEGVFRSPSVFNFYPPDYPLPGNTLLKSGPSKLMTTSNITRLHNFVYNWTVGGDQARSEFTTNPGIPGWSGSKTEWGAWEAMGADTDAMISRIDLLMMANTMTDAQKTSLKAAATAITNTDATLQARRRAQMLLYIVGTSPLFLVDR</sequence>
<feature type="compositionally biased region" description="Low complexity" evidence="1">
    <location>
        <begin position="37"/>
        <end position="54"/>
    </location>
</feature>
<dbReference type="InterPro" id="IPR014917">
    <property type="entry name" value="DUF1800"/>
</dbReference>
<dbReference type="PROSITE" id="PS51257">
    <property type="entry name" value="PROKAR_LIPOPROTEIN"/>
    <property type="match status" value="1"/>
</dbReference>
<dbReference type="Pfam" id="PF08811">
    <property type="entry name" value="DUF1800"/>
    <property type="match status" value="1"/>
</dbReference>
<evidence type="ECO:0000256" key="2">
    <source>
        <dbReference type="SAM" id="SignalP"/>
    </source>
</evidence>
<reference evidence="4" key="1">
    <citation type="journal article" date="2019" name="Int. J. Syst. Evol. Microbiol.">
        <title>The Global Catalogue of Microorganisms (GCM) 10K type strain sequencing project: providing services to taxonomists for standard genome sequencing and annotation.</title>
        <authorList>
            <consortium name="The Broad Institute Genomics Platform"/>
            <consortium name="The Broad Institute Genome Sequencing Center for Infectious Disease"/>
            <person name="Wu L."/>
            <person name="Ma J."/>
        </authorList>
    </citation>
    <scope>NUCLEOTIDE SEQUENCE [LARGE SCALE GENOMIC DNA]</scope>
    <source>
        <strain evidence="4">Q85</strain>
    </source>
</reference>
<feature type="signal peptide" evidence="2">
    <location>
        <begin position="1"/>
        <end position="19"/>
    </location>
</feature>
<feature type="region of interest" description="Disordered" evidence="1">
    <location>
        <begin position="28"/>
        <end position="54"/>
    </location>
</feature>
<dbReference type="PANTHER" id="PTHR43737">
    <property type="entry name" value="BLL7424 PROTEIN"/>
    <property type="match status" value="1"/>
</dbReference>
<dbReference type="EMBL" id="JBHUFC010000002">
    <property type="protein sequence ID" value="MFD1786905.1"/>
    <property type="molecule type" value="Genomic_DNA"/>
</dbReference>
<dbReference type="RefSeq" id="WP_380939282.1">
    <property type="nucleotide sequence ID" value="NZ_JBHUFC010000002.1"/>
</dbReference>
<feature type="chain" id="PRO_5046322639" evidence="2">
    <location>
        <begin position="20"/>
        <end position="570"/>
    </location>
</feature>